<proteinExistence type="predicted"/>
<dbReference type="Proteomes" id="UP000075243">
    <property type="component" value="Chromosome 11"/>
</dbReference>
<sequence>MAYSTTKLLSLVLFLALISQGYSDCSLKDIHVSQFLPGAKVEGKPEWQVNVSSMCSCAQSLTLNCTGFQSVIPINPSVLKVSTTSGTCLVNAGRRISATVVKFNYAWDQPFQLNPIHVEPCS</sequence>
<dbReference type="OrthoDB" id="603213at2759"/>
<dbReference type="AlphaFoldDB" id="A0A151SMN9"/>
<dbReference type="Gramene" id="C.cajan_02203.t">
    <property type="protein sequence ID" value="C.cajan_02203.t"/>
    <property type="gene ID" value="C.cajan_02203"/>
</dbReference>
<dbReference type="EMBL" id="CM003613">
    <property type="protein sequence ID" value="KYP56028.1"/>
    <property type="molecule type" value="Genomic_DNA"/>
</dbReference>
<gene>
    <name evidence="3" type="ORF">KK1_002255</name>
</gene>
<evidence type="ECO:0000313" key="3">
    <source>
        <dbReference type="EMBL" id="KYP56028.1"/>
    </source>
</evidence>
<evidence type="ECO:0000256" key="1">
    <source>
        <dbReference type="ARBA" id="ARBA00022729"/>
    </source>
</evidence>
<reference evidence="3 4" key="1">
    <citation type="journal article" date="2012" name="Nat. Biotechnol.">
        <title>Draft genome sequence of pigeonpea (Cajanus cajan), an orphan legume crop of resource-poor farmers.</title>
        <authorList>
            <person name="Varshney R.K."/>
            <person name="Chen W."/>
            <person name="Li Y."/>
            <person name="Bharti A.K."/>
            <person name="Saxena R.K."/>
            <person name="Schlueter J.A."/>
            <person name="Donoghue M.T."/>
            <person name="Azam S."/>
            <person name="Fan G."/>
            <person name="Whaley A.M."/>
            <person name="Farmer A.D."/>
            <person name="Sheridan J."/>
            <person name="Iwata A."/>
            <person name="Tuteja R."/>
            <person name="Penmetsa R.V."/>
            <person name="Wu W."/>
            <person name="Upadhyaya H.D."/>
            <person name="Yang S.P."/>
            <person name="Shah T."/>
            <person name="Saxena K.B."/>
            <person name="Michael T."/>
            <person name="McCombie W.R."/>
            <person name="Yang B."/>
            <person name="Zhang G."/>
            <person name="Yang H."/>
            <person name="Wang J."/>
            <person name="Spillane C."/>
            <person name="Cook D.R."/>
            <person name="May G.D."/>
            <person name="Xu X."/>
            <person name="Jackson S.A."/>
        </authorList>
    </citation>
    <scope>NUCLEOTIDE SEQUENCE [LARGE SCALE GENOMIC DNA]</scope>
    <source>
        <strain evidence="4">cv. Asha</strain>
    </source>
</reference>
<feature type="chain" id="PRO_5007588605" description="Protein TAPETUM DETERMINANT 1" evidence="2">
    <location>
        <begin position="24"/>
        <end position="122"/>
    </location>
</feature>
<dbReference type="OMA" id="YGYKIKF"/>
<evidence type="ECO:0008006" key="5">
    <source>
        <dbReference type="Google" id="ProtNLM"/>
    </source>
</evidence>
<dbReference type="GO" id="GO:0001709">
    <property type="term" value="P:cell fate determination"/>
    <property type="evidence" value="ECO:0007669"/>
    <property type="project" value="TreeGrafter"/>
</dbReference>
<accession>A0A151SMN9</accession>
<keyword evidence="4" id="KW-1185">Reference proteome</keyword>
<dbReference type="Pfam" id="PF24068">
    <property type="entry name" value="TPD1_C"/>
    <property type="match status" value="1"/>
</dbReference>
<feature type="signal peptide" evidence="2">
    <location>
        <begin position="1"/>
        <end position="23"/>
    </location>
</feature>
<name>A0A151SMN9_CAJCA</name>
<dbReference type="PANTHER" id="PTHR33184">
    <property type="entry name" value="PROTEIN TAPETUM DETERMINANT 1-LIKE-RELATED"/>
    <property type="match status" value="1"/>
</dbReference>
<protein>
    <recommendedName>
        <fullName evidence="5">Protein TAPETUM DETERMINANT 1</fullName>
    </recommendedName>
</protein>
<dbReference type="PANTHER" id="PTHR33184:SF64">
    <property type="entry name" value="BETA-1,3-N-ACETYLGLUCOSAMINYLTRANSFERASE FAMILY PROTEIN"/>
    <property type="match status" value="1"/>
</dbReference>
<organism evidence="3 4">
    <name type="scientific">Cajanus cajan</name>
    <name type="common">Pigeon pea</name>
    <name type="synonym">Cajanus indicus</name>
    <dbReference type="NCBI Taxonomy" id="3821"/>
    <lineage>
        <taxon>Eukaryota</taxon>
        <taxon>Viridiplantae</taxon>
        <taxon>Streptophyta</taxon>
        <taxon>Embryophyta</taxon>
        <taxon>Tracheophyta</taxon>
        <taxon>Spermatophyta</taxon>
        <taxon>Magnoliopsida</taxon>
        <taxon>eudicotyledons</taxon>
        <taxon>Gunneridae</taxon>
        <taxon>Pentapetalae</taxon>
        <taxon>rosids</taxon>
        <taxon>fabids</taxon>
        <taxon>Fabales</taxon>
        <taxon>Fabaceae</taxon>
        <taxon>Papilionoideae</taxon>
        <taxon>50 kb inversion clade</taxon>
        <taxon>NPAAA clade</taxon>
        <taxon>indigoferoid/millettioid clade</taxon>
        <taxon>Phaseoleae</taxon>
        <taxon>Cajanus</taxon>
    </lineage>
</organism>
<dbReference type="InterPro" id="IPR040361">
    <property type="entry name" value="TPD1"/>
</dbReference>
<keyword evidence="1 2" id="KW-0732">Signal</keyword>
<dbReference type="STRING" id="3821.A0A151SMN9"/>
<evidence type="ECO:0000313" key="4">
    <source>
        <dbReference type="Proteomes" id="UP000075243"/>
    </source>
</evidence>
<evidence type="ECO:0000256" key="2">
    <source>
        <dbReference type="SAM" id="SignalP"/>
    </source>
</evidence>